<dbReference type="AlphaFoldDB" id="A0AB73HER7"/>
<comment type="caution">
    <text evidence="2">The sequence shown here is derived from an EMBL/GenBank/DDBJ whole genome shotgun (WGS) entry which is preliminary data.</text>
</comment>
<accession>A0AB73HER7</accession>
<dbReference type="Proteomes" id="UP001194632">
    <property type="component" value="Unassembled WGS sequence"/>
</dbReference>
<dbReference type="InterPro" id="IPR010359">
    <property type="entry name" value="IrrE_HExxH"/>
</dbReference>
<dbReference type="Pfam" id="PF06114">
    <property type="entry name" value="Peptidase_M78"/>
    <property type="match status" value="1"/>
</dbReference>
<name>A0AB73HER7_PEDPE</name>
<dbReference type="RefSeq" id="WP_195749632.1">
    <property type="nucleotide sequence ID" value="NZ_JADOFP010000004.1"/>
</dbReference>
<protein>
    <submittedName>
        <fullName evidence="2">ImmA/IrrE family metallo-endopeptidase</fullName>
    </submittedName>
</protein>
<reference evidence="2" key="1">
    <citation type="submission" date="2020-11" db="EMBL/GenBank/DDBJ databases">
        <title>Antibiotic susceptibility profiles of Pediococcus pentosaceus from various origins and their implications for the safety assessment of strains with food-technology applications.</title>
        <authorList>
            <person name="Shani N."/>
            <person name="Oberhaensli S."/>
            <person name="Arias E."/>
        </authorList>
    </citation>
    <scope>NUCLEOTIDE SEQUENCE</scope>
    <source>
        <strain evidence="2">FAM 24207</strain>
    </source>
</reference>
<dbReference type="EMBL" id="JADOFP010000004">
    <property type="protein sequence ID" value="MBF7114962.1"/>
    <property type="molecule type" value="Genomic_DNA"/>
</dbReference>
<evidence type="ECO:0000313" key="2">
    <source>
        <dbReference type="EMBL" id="MBF7114962.1"/>
    </source>
</evidence>
<gene>
    <name evidence="2" type="ORF">ITQ90_05605</name>
</gene>
<organism evidence="2 3">
    <name type="scientific">Pediococcus pentosaceus</name>
    <dbReference type="NCBI Taxonomy" id="1255"/>
    <lineage>
        <taxon>Bacteria</taxon>
        <taxon>Bacillati</taxon>
        <taxon>Bacillota</taxon>
        <taxon>Bacilli</taxon>
        <taxon>Lactobacillales</taxon>
        <taxon>Lactobacillaceae</taxon>
        <taxon>Pediococcus</taxon>
    </lineage>
</organism>
<proteinExistence type="predicted"/>
<evidence type="ECO:0000259" key="1">
    <source>
        <dbReference type="Pfam" id="PF06114"/>
    </source>
</evidence>
<evidence type="ECO:0000313" key="3">
    <source>
        <dbReference type="Proteomes" id="UP001194632"/>
    </source>
</evidence>
<sequence length="144" mass="16722">MDNLMTFLRDYAFSNQIGYQFDSIRKPDQAPKSDFSLRVVFMNNNWKNPNEIPFQFAHEISHILNGDSGSNNFCASSIYIKEEYAANKRATEILLEYCDLNNLAYFDSVKFMLAFGIPLKVGYVVDEVFKEHFGVQYSESYCEM</sequence>
<feature type="domain" description="IrrE N-terminal-like" evidence="1">
    <location>
        <begin position="37"/>
        <end position="104"/>
    </location>
</feature>